<dbReference type="EMBL" id="BARU01041793">
    <property type="protein sequence ID" value="GAH78051.1"/>
    <property type="molecule type" value="Genomic_DNA"/>
</dbReference>
<sequence length="42" mass="5029">KEPLAILMIPLKIQFVTYTKKRVLRCVIDYKSCYVLENKNKK</sequence>
<evidence type="ECO:0000313" key="1">
    <source>
        <dbReference type="EMBL" id="GAH78051.1"/>
    </source>
</evidence>
<accession>X1I6P9</accession>
<reference evidence="1" key="1">
    <citation type="journal article" date="2014" name="Front. Microbiol.">
        <title>High frequency of phylogenetically diverse reductive dehalogenase-homologous genes in deep subseafloor sedimentary metagenomes.</title>
        <authorList>
            <person name="Kawai M."/>
            <person name="Futagami T."/>
            <person name="Toyoda A."/>
            <person name="Takaki Y."/>
            <person name="Nishi S."/>
            <person name="Hori S."/>
            <person name="Arai W."/>
            <person name="Tsubouchi T."/>
            <person name="Morono Y."/>
            <person name="Uchiyama I."/>
            <person name="Ito T."/>
            <person name="Fujiyama A."/>
            <person name="Inagaki F."/>
            <person name="Takami H."/>
        </authorList>
    </citation>
    <scope>NUCLEOTIDE SEQUENCE</scope>
    <source>
        <strain evidence="1">Expedition CK06-06</strain>
    </source>
</reference>
<name>X1I6P9_9ZZZZ</name>
<comment type="caution">
    <text evidence="1">The sequence shown here is derived from an EMBL/GenBank/DDBJ whole genome shotgun (WGS) entry which is preliminary data.</text>
</comment>
<feature type="non-terminal residue" evidence="1">
    <location>
        <position position="1"/>
    </location>
</feature>
<protein>
    <submittedName>
        <fullName evidence="1">Uncharacterized protein</fullName>
    </submittedName>
</protein>
<organism evidence="1">
    <name type="scientific">marine sediment metagenome</name>
    <dbReference type="NCBI Taxonomy" id="412755"/>
    <lineage>
        <taxon>unclassified sequences</taxon>
        <taxon>metagenomes</taxon>
        <taxon>ecological metagenomes</taxon>
    </lineage>
</organism>
<proteinExistence type="predicted"/>
<dbReference type="AlphaFoldDB" id="X1I6P9"/>
<gene>
    <name evidence="1" type="ORF">S03H2_64353</name>
</gene>